<feature type="compositionally biased region" description="Acidic residues" evidence="8">
    <location>
        <begin position="491"/>
        <end position="529"/>
    </location>
</feature>
<keyword evidence="12" id="KW-1185">Reference proteome</keyword>
<feature type="region of interest" description="Disordered" evidence="8">
    <location>
        <begin position="350"/>
        <end position="372"/>
    </location>
</feature>
<keyword evidence="5 7" id="KW-0256">Endoplasmic reticulum</keyword>
<keyword evidence="6" id="KW-1015">Disulfide bond</keyword>
<evidence type="ECO:0000313" key="12">
    <source>
        <dbReference type="Proteomes" id="UP000094444"/>
    </source>
</evidence>
<dbReference type="SUPFAM" id="SSF50911">
    <property type="entry name" value="Mannose 6-phosphate receptor domain"/>
    <property type="match status" value="1"/>
</dbReference>
<comment type="similarity">
    <text evidence="2 7">Belongs to the OS-9 family.</text>
</comment>
<dbReference type="GO" id="GO:0005788">
    <property type="term" value="C:endoplasmic reticulum lumen"/>
    <property type="evidence" value="ECO:0007669"/>
    <property type="project" value="UniProtKB-UniRule"/>
</dbReference>
<dbReference type="STRING" id="158607.A0A2P5I041"/>
<feature type="compositionally biased region" description="Acidic residues" evidence="8">
    <location>
        <begin position="354"/>
        <end position="364"/>
    </location>
</feature>
<dbReference type="Pfam" id="PF07915">
    <property type="entry name" value="PRKCSH"/>
    <property type="match status" value="1"/>
</dbReference>
<dbReference type="EMBL" id="MAVT02000440">
    <property type="protein sequence ID" value="POS75819.1"/>
    <property type="molecule type" value="Genomic_DNA"/>
</dbReference>
<evidence type="ECO:0000256" key="7">
    <source>
        <dbReference type="RuleBase" id="RU369099"/>
    </source>
</evidence>
<evidence type="ECO:0000259" key="10">
    <source>
        <dbReference type="PROSITE" id="PS51914"/>
    </source>
</evidence>
<evidence type="ECO:0000256" key="5">
    <source>
        <dbReference type="ARBA" id="ARBA00022824"/>
    </source>
</evidence>
<feature type="compositionally biased region" description="Polar residues" evidence="8">
    <location>
        <begin position="59"/>
        <end position="77"/>
    </location>
</feature>
<dbReference type="InterPro" id="IPR045149">
    <property type="entry name" value="OS-9-like"/>
</dbReference>
<evidence type="ECO:0000256" key="8">
    <source>
        <dbReference type="SAM" id="MobiDB-lite"/>
    </source>
</evidence>
<dbReference type="PANTHER" id="PTHR15414">
    <property type="entry name" value="OS-9-RELATED"/>
    <property type="match status" value="1"/>
</dbReference>
<organism evidence="11 12">
    <name type="scientific">Diaporthe helianthi</name>
    <dbReference type="NCBI Taxonomy" id="158607"/>
    <lineage>
        <taxon>Eukaryota</taxon>
        <taxon>Fungi</taxon>
        <taxon>Dikarya</taxon>
        <taxon>Ascomycota</taxon>
        <taxon>Pezizomycotina</taxon>
        <taxon>Sordariomycetes</taxon>
        <taxon>Sordariomycetidae</taxon>
        <taxon>Diaporthales</taxon>
        <taxon>Diaporthaceae</taxon>
        <taxon>Diaporthe</taxon>
    </lineage>
</organism>
<sequence length="539" mass="59397">MRRLNLVLLASLQLCRARQPGFSIHDDMLAHPQFEVVFPDTIILEKDAQRIIESSQSAQTTYTADFSSQTELTSQARESAAADSGQDGDPKDGMPEISEEFEIINIPPSRFLCSVPVLAPPPAPNQTATDLAKAEEARELARANMRGWELMSDLDNQCLYFVSGWWSYKFCYGQDIVQFHALPTNMKGGLPARDPHSQEYVLGRVQQPHNTKKGKKQSKELQTDRSTQQTDFKPPPNTELQVKGDQRYLVQRLAGGTICDLTERERTIEIQYHCNPGSTIDRIGWIKEITTCSYLMLVHTPRLCEDVAFLPPKETRAHPISCQRIFDSDEEANAWRLRNSIEAAEAAGTIQAQEEADQGVEGEDATQRQQDAQSLNKFSGIEIGGIVIGGKQLHGTDDGQPPPKLKPPRGFVAGKGATSKPLIETLARALSKAEGGQVEMMTDEGLEKRNLDPETIEQYRKEIEKIAGDKAWTLEVVEVPGEVPEIRGIVDDGEGEGDDDGEREAEVETGDGGGDGDGDGDGDGEAGEGSEEKFFKEEL</sequence>
<dbReference type="GO" id="GO:0005789">
    <property type="term" value="C:endoplasmic reticulum membrane"/>
    <property type="evidence" value="ECO:0007669"/>
    <property type="project" value="UniProtKB-SubCell"/>
</dbReference>
<feature type="chain" id="PRO_5015113117" description="Endoplasmic reticulum lectin" evidence="9">
    <location>
        <begin position="18"/>
        <end position="539"/>
    </location>
</feature>
<dbReference type="AlphaFoldDB" id="A0A2P5I041"/>
<dbReference type="InterPro" id="IPR009011">
    <property type="entry name" value="Man6P_isomerase_rcpt-bd_dom_sf"/>
</dbReference>
<feature type="signal peptide" evidence="9">
    <location>
        <begin position="1"/>
        <end position="17"/>
    </location>
</feature>
<reference evidence="11" key="1">
    <citation type="submission" date="2017-09" db="EMBL/GenBank/DDBJ databases">
        <title>Polyketide synthases of a Diaporthe helianthi virulent isolate.</title>
        <authorList>
            <person name="Baroncelli R."/>
        </authorList>
    </citation>
    <scope>NUCLEOTIDE SEQUENCE [LARGE SCALE GENOMIC DNA]</scope>
    <source>
        <strain evidence="11">7/96</strain>
    </source>
</reference>
<proteinExistence type="inferred from homology"/>
<accession>A0A2P5I041</accession>
<feature type="region of interest" description="Disordered" evidence="8">
    <location>
        <begin position="203"/>
        <end position="241"/>
    </location>
</feature>
<keyword evidence="3 9" id="KW-0732">Signal</keyword>
<evidence type="ECO:0000256" key="9">
    <source>
        <dbReference type="SAM" id="SignalP"/>
    </source>
</evidence>
<comment type="subcellular location">
    <subcellularLocation>
        <location evidence="1 7">Endoplasmic reticulum membrane</location>
        <topology evidence="1 7">Peripheral membrane protein</topology>
        <orientation evidence="1 7">Lumenal side</orientation>
    </subcellularLocation>
</comment>
<feature type="domain" description="MRH" evidence="10">
    <location>
        <begin position="156"/>
        <end position="306"/>
    </location>
</feature>
<comment type="caution">
    <text evidence="11">The sequence shown here is derived from an EMBL/GenBank/DDBJ whole genome shotgun (WGS) entry which is preliminary data.</text>
</comment>
<dbReference type="PROSITE" id="PS51914">
    <property type="entry name" value="MRH"/>
    <property type="match status" value="1"/>
</dbReference>
<keyword evidence="7" id="KW-0472">Membrane</keyword>
<dbReference type="Proteomes" id="UP000094444">
    <property type="component" value="Unassembled WGS sequence"/>
</dbReference>
<keyword evidence="4 7" id="KW-0430">Lectin</keyword>
<comment type="function">
    <text evidence="7">Lectin involved in the quality control of the secretory pathway. As a member of the endoplasmic reticulum-associated degradation lumenal (ERAD-L) surveillance system, targets misfolded endoplasmic reticulum lumenal glycoproteins for degradation.</text>
</comment>
<evidence type="ECO:0000256" key="3">
    <source>
        <dbReference type="ARBA" id="ARBA00022729"/>
    </source>
</evidence>
<evidence type="ECO:0000256" key="1">
    <source>
        <dbReference type="ARBA" id="ARBA00004367"/>
    </source>
</evidence>
<protein>
    <recommendedName>
        <fullName evidence="7">Endoplasmic reticulum lectin</fullName>
    </recommendedName>
    <alternativeName>
        <fullName evidence="7">Protein OS-9 homolog</fullName>
    </alternativeName>
</protein>
<feature type="region of interest" description="Disordered" evidence="8">
    <location>
        <begin position="59"/>
        <end position="95"/>
    </location>
</feature>
<dbReference type="InterPro" id="IPR012913">
    <property type="entry name" value="OS9-like_dom"/>
</dbReference>
<dbReference type="GO" id="GO:0030970">
    <property type="term" value="P:retrograde protein transport, ER to cytosol"/>
    <property type="evidence" value="ECO:0007669"/>
    <property type="project" value="TreeGrafter"/>
</dbReference>
<evidence type="ECO:0000256" key="4">
    <source>
        <dbReference type="ARBA" id="ARBA00022734"/>
    </source>
</evidence>
<dbReference type="Gene3D" id="2.70.130.10">
    <property type="entry name" value="Mannose-6-phosphate receptor binding domain"/>
    <property type="match status" value="1"/>
</dbReference>
<gene>
    <name evidence="11" type="ORF">DHEL01_v205788</name>
</gene>
<dbReference type="OrthoDB" id="448954at2759"/>
<dbReference type="GO" id="GO:0030246">
    <property type="term" value="F:carbohydrate binding"/>
    <property type="evidence" value="ECO:0007669"/>
    <property type="project" value="UniProtKB-UniRule"/>
</dbReference>
<dbReference type="InterPro" id="IPR044865">
    <property type="entry name" value="MRH_dom"/>
</dbReference>
<evidence type="ECO:0000256" key="6">
    <source>
        <dbReference type="ARBA" id="ARBA00023157"/>
    </source>
</evidence>
<dbReference type="InParanoid" id="A0A2P5I041"/>
<feature type="region of interest" description="Disordered" evidence="8">
    <location>
        <begin position="483"/>
        <end position="539"/>
    </location>
</feature>
<evidence type="ECO:0000313" key="11">
    <source>
        <dbReference type="EMBL" id="POS75819.1"/>
    </source>
</evidence>
<dbReference type="PANTHER" id="PTHR15414:SF0">
    <property type="entry name" value="ENDOPLASMIC RETICULUM LECTIN 1"/>
    <property type="match status" value="1"/>
</dbReference>
<name>A0A2P5I041_DIAHE</name>
<evidence type="ECO:0000256" key="2">
    <source>
        <dbReference type="ARBA" id="ARBA00009918"/>
    </source>
</evidence>
<dbReference type="GO" id="GO:0030968">
    <property type="term" value="P:endoplasmic reticulum unfolded protein response"/>
    <property type="evidence" value="ECO:0007669"/>
    <property type="project" value="UniProtKB-UniRule"/>
</dbReference>
<feature type="compositionally biased region" description="Basic and acidic residues" evidence="8">
    <location>
        <begin position="530"/>
        <end position="539"/>
    </location>
</feature>